<organism evidence="1 2">
    <name type="scientific">Listeria cornellensis FSL F6-0969</name>
    <dbReference type="NCBI Taxonomy" id="1265820"/>
    <lineage>
        <taxon>Bacteria</taxon>
        <taxon>Bacillati</taxon>
        <taxon>Bacillota</taxon>
        <taxon>Bacilli</taxon>
        <taxon>Bacillales</taxon>
        <taxon>Listeriaceae</taxon>
        <taxon>Listeria</taxon>
    </lineage>
</organism>
<keyword evidence="2" id="KW-1185">Reference proteome</keyword>
<gene>
    <name evidence="1" type="ORF">PCORN_10747</name>
</gene>
<sequence length="78" mass="9186">MEIINKAIHSQEEVLGWLVSLENHDKVIIEKHDGNKIEATARRELSVEEMYLETTIRLRNSMWFTDVRINGKDINVKH</sequence>
<protein>
    <submittedName>
        <fullName evidence="1">Uncharacterized protein</fullName>
    </submittedName>
</protein>
<dbReference type="STRING" id="1265820.PCORN_10747"/>
<reference evidence="1 2" key="1">
    <citation type="journal article" date="2014" name="Int. J. Syst. Evol. Microbiol.">
        <title>Listeria floridensis sp. nov., Listeria aquatica sp. nov., Listeria cornellensis sp. nov., Listeria riparia sp. nov. and Listeria grandensis sp. nov., from agricultural and natural environments.</title>
        <authorList>
            <person name="den Bakker H.C."/>
            <person name="Warchocki S."/>
            <person name="Wright E.M."/>
            <person name="Allred A.F."/>
            <person name="Ahlstrom C."/>
            <person name="Manuel C.S."/>
            <person name="Stasiewicz M.J."/>
            <person name="Burrell A."/>
            <person name="Roof S."/>
            <person name="Strawn L."/>
            <person name="Fortes E.D."/>
            <person name="Nightingale K.K."/>
            <person name="Kephart D."/>
            <person name="Wiedmann M."/>
        </authorList>
    </citation>
    <scope>NUCLEOTIDE SEQUENCE [LARGE SCALE GENOMIC DNA]</scope>
    <source>
        <strain evidence="2">FSL F6-969</strain>
    </source>
</reference>
<dbReference type="EMBL" id="AODE01000019">
    <property type="protein sequence ID" value="EUJ29618.1"/>
    <property type="molecule type" value="Genomic_DNA"/>
</dbReference>
<comment type="caution">
    <text evidence="1">The sequence shown here is derived from an EMBL/GenBank/DDBJ whole genome shotgun (WGS) entry which is preliminary data.</text>
</comment>
<dbReference type="AlphaFoldDB" id="W7CA87"/>
<dbReference type="PATRIC" id="fig|1265820.5.peg.2108"/>
<name>W7CA87_9LIST</name>
<accession>W7CA87</accession>
<dbReference type="Proteomes" id="UP000019254">
    <property type="component" value="Unassembled WGS sequence"/>
</dbReference>
<evidence type="ECO:0000313" key="1">
    <source>
        <dbReference type="EMBL" id="EUJ29618.1"/>
    </source>
</evidence>
<proteinExistence type="predicted"/>
<evidence type="ECO:0000313" key="2">
    <source>
        <dbReference type="Proteomes" id="UP000019254"/>
    </source>
</evidence>
<dbReference type="RefSeq" id="WP_036079580.1">
    <property type="nucleotide sequence ID" value="NZ_AODE01000019.1"/>
</dbReference>